<reference evidence="2" key="1">
    <citation type="journal article" date="2017" name="Nat. Microbiol.">
        <title>Global analysis of biosynthetic gene clusters reveals vast potential of secondary metabolite production in Penicillium species.</title>
        <authorList>
            <person name="Nielsen J.C."/>
            <person name="Grijseels S."/>
            <person name="Prigent S."/>
            <person name="Ji B."/>
            <person name="Dainat J."/>
            <person name="Nielsen K.F."/>
            <person name="Frisvad J.C."/>
            <person name="Workman M."/>
            <person name="Nielsen J."/>
        </authorList>
    </citation>
    <scope>NUCLEOTIDE SEQUENCE [LARGE SCALE GENOMIC DNA]</scope>
    <source>
        <strain evidence="2">IBT 31321</strain>
    </source>
</reference>
<comment type="caution">
    <text evidence="1">The sequence shown here is derived from an EMBL/GenBank/DDBJ whole genome shotgun (WGS) entry which is preliminary data.</text>
</comment>
<evidence type="ECO:0000313" key="2">
    <source>
        <dbReference type="Proteomes" id="UP000191500"/>
    </source>
</evidence>
<proteinExistence type="predicted"/>
<name>A0A1V6V2X3_9EURO</name>
<evidence type="ECO:0000313" key="1">
    <source>
        <dbReference type="EMBL" id="OQE44996.1"/>
    </source>
</evidence>
<protein>
    <submittedName>
        <fullName evidence="1">Uncharacterized protein</fullName>
    </submittedName>
</protein>
<dbReference type="AlphaFoldDB" id="A0A1V6V2X3"/>
<keyword evidence="2" id="KW-1185">Reference proteome</keyword>
<dbReference type="Proteomes" id="UP000191500">
    <property type="component" value="Unassembled WGS sequence"/>
</dbReference>
<organism evidence="1 2">
    <name type="scientific">Penicillium coprophilum</name>
    <dbReference type="NCBI Taxonomy" id="36646"/>
    <lineage>
        <taxon>Eukaryota</taxon>
        <taxon>Fungi</taxon>
        <taxon>Dikarya</taxon>
        <taxon>Ascomycota</taxon>
        <taxon>Pezizomycotina</taxon>
        <taxon>Eurotiomycetes</taxon>
        <taxon>Eurotiomycetidae</taxon>
        <taxon>Eurotiales</taxon>
        <taxon>Aspergillaceae</taxon>
        <taxon>Penicillium</taxon>
    </lineage>
</organism>
<sequence length="214" mass="24186">MYYLGVPIGAGYHMFVFRDEHYQAAIQKLKDSGFPQAPPDRRPAPDILESLPDPQAALGEINRGSERLDRCCTSFQIPSYLPLSGDQVFLIPNSFAHLPLENLDSSYEVYENLFYPLESALVESFVKAVIDASDEAEGSSWHLLLNAWIAMMRGYLEVNNDILDDCADGRAVEWYSTHFGRNHEAEHGVWDLRVSKRRGSGREISHDMRGNPLP</sequence>
<accession>A0A1V6V2X3</accession>
<dbReference type="EMBL" id="MDDG01000002">
    <property type="protein sequence ID" value="OQE44996.1"/>
    <property type="molecule type" value="Genomic_DNA"/>
</dbReference>
<gene>
    <name evidence="1" type="ORF">PENCOP_c002G06395</name>
</gene>